<protein>
    <submittedName>
        <fullName evidence="3">Uncharacterized protein</fullName>
    </submittedName>
</protein>
<evidence type="ECO:0000313" key="3">
    <source>
        <dbReference type="EMBL" id="GAQ80513.1"/>
    </source>
</evidence>
<keyword evidence="2" id="KW-0472">Membrane</keyword>
<dbReference type="EMBL" id="DF237005">
    <property type="protein sequence ID" value="GAQ80513.1"/>
    <property type="molecule type" value="Genomic_DNA"/>
</dbReference>
<organism evidence="3 4">
    <name type="scientific">Klebsormidium nitens</name>
    <name type="common">Green alga</name>
    <name type="synonym">Ulothrix nitens</name>
    <dbReference type="NCBI Taxonomy" id="105231"/>
    <lineage>
        <taxon>Eukaryota</taxon>
        <taxon>Viridiplantae</taxon>
        <taxon>Streptophyta</taxon>
        <taxon>Klebsormidiophyceae</taxon>
        <taxon>Klebsormidiales</taxon>
        <taxon>Klebsormidiaceae</taxon>
        <taxon>Klebsormidium</taxon>
    </lineage>
</organism>
<dbReference type="Proteomes" id="UP000054558">
    <property type="component" value="Unassembled WGS sequence"/>
</dbReference>
<proteinExistence type="predicted"/>
<evidence type="ECO:0000313" key="4">
    <source>
        <dbReference type="Proteomes" id="UP000054558"/>
    </source>
</evidence>
<feature type="compositionally biased region" description="Low complexity" evidence="1">
    <location>
        <begin position="184"/>
        <end position="201"/>
    </location>
</feature>
<feature type="compositionally biased region" description="Pro residues" evidence="1">
    <location>
        <begin position="166"/>
        <end position="183"/>
    </location>
</feature>
<dbReference type="AlphaFoldDB" id="A0A1Y1HR01"/>
<evidence type="ECO:0000256" key="2">
    <source>
        <dbReference type="SAM" id="Phobius"/>
    </source>
</evidence>
<dbReference type="PRINTS" id="PR01217">
    <property type="entry name" value="PRICHEXTENSN"/>
</dbReference>
<feature type="compositionally biased region" description="Polar residues" evidence="1">
    <location>
        <begin position="253"/>
        <end position="262"/>
    </location>
</feature>
<accession>A0A1Y1HR01</accession>
<keyword evidence="2" id="KW-0812">Transmembrane</keyword>
<keyword evidence="2" id="KW-1133">Transmembrane helix</keyword>
<feature type="transmembrane region" description="Helical" evidence="2">
    <location>
        <begin position="288"/>
        <end position="313"/>
    </location>
</feature>
<gene>
    <name evidence="3" type="ORF">KFL_000560030</name>
</gene>
<feature type="compositionally biased region" description="Low complexity" evidence="1">
    <location>
        <begin position="263"/>
        <end position="284"/>
    </location>
</feature>
<dbReference type="STRING" id="105231.A0A1Y1HR01"/>
<name>A0A1Y1HR01_KLENI</name>
<reference evidence="3 4" key="1">
    <citation type="journal article" date="2014" name="Nat. Commun.">
        <title>Klebsormidium flaccidum genome reveals primary factors for plant terrestrial adaptation.</title>
        <authorList>
            <person name="Hori K."/>
            <person name="Maruyama F."/>
            <person name="Fujisawa T."/>
            <person name="Togashi T."/>
            <person name="Yamamoto N."/>
            <person name="Seo M."/>
            <person name="Sato S."/>
            <person name="Yamada T."/>
            <person name="Mori H."/>
            <person name="Tajima N."/>
            <person name="Moriyama T."/>
            <person name="Ikeuchi M."/>
            <person name="Watanabe M."/>
            <person name="Wada H."/>
            <person name="Kobayashi K."/>
            <person name="Saito M."/>
            <person name="Masuda T."/>
            <person name="Sasaki-Sekimoto Y."/>
            <person name="Mashiguchi K."/>
            <person name="Awai K."/>
            <person name="Shimojima M."/>
            <person name="Masuda S."/>
            <person name="Iwai M."/>
            <person name="Nobusawa T."/>
            <person name="Narise T."/>
            <person name="Kondo S."/>
            <person name="Saito H."/>
            <person name="Sato R."/>
            <person name="Murakawa M."/>
            <person name="Ihara Y."/>
            <person name="Oshima-Yamada Y."/>
            <person name="Ohtaka K."/>
            <person name="Satoh M."/>
            <person name="Sonobe K."/>
            <person name="Ishii M."/>
            <person name="Ohtani R."/>
            <person name="Kanamori-Sato M."/>
            <person name="Honoki R."/>
            <person name="Miyazaki D."/>
            <person name="Mochizuki H."/>
            <person name="Umetsu J."/>
            <person name="Higashi K."/>
            <person name="Shibata D."/>
            <person name="Kamiya Y."/>
            <person name="Sato N."/>
            <person name="Nakamura Y."/>
            <person name="Tabata S."/>
            <person name="Ida S."/>
            <person name="Kurokawa K."/>
            <person name="Ohta H."/>
        </authorList>
    </citation>
    <scope>NUCLEOTIDE SEQUENCE [LARGE SCALE GENOMIC DNA]</scope>
    <source>
        <strain evidence="3 4">NIES-2285</strain>
    </source>
</reference>
<evidence type="ECO:0000256" key="1">
    <source>
        <dbReference type="SAM" id="MobiDB-lite"/>
    </source>
</evidence>
<feature type="region of interest" description="Disordered" evidence="1">
    <location>
        <begin position="147"/>
        <end position="284"/>
    </location>
</feature>
<keyword evidence="4" id="KW-1185">Reference proteome</keyword>
<sequence length="466" mass="48747">MLLNFVDARVYEASLHVHTGSQTSRAGGAALLYRTSDLAPDLVDRQRLLPQAHERLSRRNLLQISGGTSGSCNLVASGGSLLHAISADDCSRAPTGASQTFVACCADVCTSSTSGSFCTCTGYTDAVVTCDGISTLAGCCSLAGGGSRTGTPQPNTPAPALTPQATLPPTPTQPPPTTPPSTPPLTTAAPTPRPTTAAPTITPAPTPLPTTAAPTPPPTAEPTPPPSVPAPTAPTLTASPSPTPKSVAPLSGPGNTFNSASVTTPTQTPLTTPSGPNSSPPSTGSNDLAIKVGLGIASPAFLALVTAATWAYLAYRYRARKAAIIRATIDECTNRNPPTLPNPRQYLPKHVQEMLKVLLKQVLAKWDSWSGCSHKLSFPAKAEMGIWKREFHKKESLVLVEALKAVDSGFCSARTEPGFDGLLDKWKNKETSRSYIVAEICAFVEEEDVDRWKKTRAPRPVNALST</sequence>
<feature type="compositionally biased region" description="Pro residues" evidence="1">
    <location>
        <begin position="202"/>
        <end position="232"/>
    </location>
</feature>